<dbReference type="GO" id="GO:0016020">
    <property type="term" value="C:membrane"/>
    <property type="evidence" value="ECO:0007669"/>
    <property type="project" value="UniProtKB-SubCell"/>
</dbReference>
<feature type="transmembrane region" description="Helical" evidence="6">
    <location>
        <begin position="354"/>
        <end position="373"/>
    </location>
</feature>
<feature type="transmembrane region" description="Helical" evidence="6">
    <location>
        <begin position="475"/>
        <end position="495"/>
    </location>
</feature>
<dbReference type="RefSeq" id="WP_160592710.1">
    <property type="nucleotide sequence ID" value="NZ_CP047895.1"/>
</dbReference>
<dbReference type="InterPro" id="IPR036259">
    <property type="entry name" value="MFS_trans_sf"/>
</dbReference>
<dbReference type="PANTHER" id="PTHR19432">
    <property type="entry name" value="SUGAR TRANSPORTER"/>
    <property type="match status" value="1"/>
</dbReference>
<sequence length="498" mass="52391">MDRPADRHERPAQRWTGLWNISFGFFGIQIGFALQNANVSRIFQSLGTAIDDLAILWVAAPLTGLIVQPLIGHLSDRSWTRFGRRRPFFLLGAVLAALALVAMPNAGGLVAAALLLWLLDASLNISMEPFRAFVGDMLPPRQRAAGFAFQTGFIGAGAVAASLAPMLLNNVFGLSNTAPPGEVPDSVRVAFYLGAAALFGAVIWTVATTREYPPPALNGDARGATMPEPDPAGAVTPAVSGAKAWLWTLAGLGGAALVWRAGLDRQLLLLCGLIAGFGLLRLHAARGSRRGGAAAMILGDLDRMPPAMRALALVQFFTWSALFIMWIFTTPVVTQRFFGAADAGSAAYQDGADWVGVLFGVYNGVAALAAFALPRAARRLGARNAHIVCLTLGAAGFAAFLAVDRPMALIVPMALIGIAWAAILTLPYAILANALPAARLGTYMGLFNIFIVLPQLIVSSVMGPVVARFFPSDPAPVMLIAAGLLGCAALSMARLPRD</sequence>
<organism evidence="7 8">
    <name type="scientific">Sphingomonas changnyeongensis</name>
    <dbReference type="NCBI Taxonomy" id="2698679"/>
    <lineage>
        <taxon>Bacteria</taxon>
        <taxon>Pseudomonadati</taxon>
        <taxon>Pseudomonadota</taxon>
        <taxon>Alphaproteobacteria</taxon>
        <taxon>Sphingomonadales</taxon>
        <taxon>Sphingomonadaceae</taxon>
        <taxon>Sphingomonas</taxon>
    </lineage>
</organism>
<feature type="transmembrane region" description="Helical" evidence="6">
    <location>
        <begin position="409"/>
        <end position="431"/>
    </location>
</feature>
<evidence type="ECO:0000256" key="1">
    <source>
        <dbReference type="ARBA" id="ARBA00004141"/>
    </source>
</evidence>
<dbReference type="Pfam" id="PF07690">
    <property type="entry name" value="MFS_1"/>
    <property type="match status" value="1"/>
</dbReference>
<evidence type="ECO:0000313" key="8">
    <source>
        <dbReference type="Proteomes" id="UP000464468"/>
    </source>
</evidence>
<dbReference type="SUPFAM" id="SSF103473">
    <property type="entry name" value="MFS general substrate transporter"/>
    <property type="match status" value="1"/>
</dbReference>
<evidence type="ECO:0000313" key="7">
    <source>
        <dbReference type="EMBL" id="QHL90783.1"/>
    </source>
</evidence>
<keyword evidence="2" id="KW-0813">Transport</keyword>
<feature type="transmembrane region" description="Helical" evidence="6">
    <location>
        <begin position="54"/>
        <end position="75"/>
    </location>
</feature>
<evidence type="ECO:0000256" key="6">
    <source>
        <dbReference type="SAM" id="Phobius"/>
    </source>
</evidence>
<evidence type="ECO:0000256" key="2">
    <source>
        <dbReference type="ARBA" id="ARBA00022448"/>
    </source>
</evidence>
<name>A0A7Z2NVW3_9SPHN</name>
<accession>A0A7Z2NVW3</accession>
<feature type="transmembrane region" description="Helical" evidence="6">
    <location>
        <begin position="385"/>
        <end position="403"/>
    </location>
</feature>
<feature type="transmembrane region" description="Helical" evidence="6">
    <location>
        <begin position="267"/>
        <end position="285"/>
    </location>
</feature>
<reference evidence="7 8" key="1">
    <citation type="submission" date="2020-01" db="EMBL/GenBank/DDBJ databases">
        <title>Sphingomonas sp. C33 whole genome sequece.</title>
        <authorList>
            <person name="Park C."/>
        </authorList>
    </citation>
    <scope>NUCLEOTIDE SEQUENCE [LARGE SCALE GENOMIC DNA]</scope>
    <source>
        <strain evidence="7 8">C33</strain>
    </source>
</reference>
<proteinExistence type="predicted"/>
<dbReference type="EMBL" id="CP047895">
    <property type="protein sequence ID" value="QHL90783.1"/>
    <property type="molecule type" value="Genomic_DNA"/>
</dbReference>
<feature type="transmembrane region" description="Helical" evidence="6">
    <location>
        <begin position="147"/>
        <end position="169"/>
    </location>
</feature>
<dbReference type="Gene3D" id="1.20.1250.20">
    <property type="entry name" value="MFS general substrate transporter like domains"/>
    <property type="match status" value="1"/>
</dbReference>
<keyword evidence="8" id="KW-1185">Reference proteome</keyword>
<feature type="transmembrane region" description="Helical" evidence="6">
    <location>
        <begin position="189"/>
        <end position="207"/>
    </location>
</feature>
<gene>
    <name evidence="7" type="ORF">GVO57_07970</name>
</gene>
<evidence type="ECO:0000256" key="5">
    <source>
        <dbReference type="ARBA" id="ARBA00023136"/>
    </source>
</evidence>
<protein>
    <submittedName>
        <fullName evidence="7">MFS transporter</fullName>
    </submittedName>
</protein>
<keyword evidence="5 6" id="KW-0472">Membrane</keyword>
<dbReference type="GO" id="GO:0022857">
    <property type="term" value="F:transmembrane transporter activity"/>
    <property type="evidence" value="ECO:0007669"/>
    <property type="project" value="InterPro"/>
</dbReference>
<dbReference type="PANTHER" id="PTHR19432:SF35">
    <property type="entry name" value="SOLUTE CARRIER FAMILY 45 MEMBER 3 ISOFORM X1"/>
    <property type="match status" value="1"/>
</dbReference>
<keyword evidence="4 6" id="KW-1133">Transmembrane helix</keyword>
<feature type="transmembrane region" description="Helical" evidence="6">
    <location>
        <begin position="306"/>
        <end position="328"/>
    </location>
</feature>
<dbReference type="AlphaFoldDB" id="A0A7Z2NVW3"/>
<dbReference type="Proteomes" id="UP000464468">
    <property type="component" value="Chromosome"/>
</dbReference>
<feature type="transmembrane region" description="Helical" evidence="6">
    <location>
        <begin position="87"/>
        <end position="103"/>
    </location>
</feature>
<comment type="subcellular location">
    <subcellularLocation>
        <location evidence="1">Membrane</location>
        <topology evidence="1">Multi-pass membrane protein</topology>
    </subcellularLocation>
</comment>
<keyword evidence="3 6" id="KW-0812">Transmembrane</keyword>
<evidence type="ECO:0000256" key="4">
    <source>
        <dbReference type="ARBA" id="ARBA00022989"/>
    </source>
</evidence>
<evidence type="ECO:0000256" key="3">
    <source>
        <dbReference type="ARBA" id="ARBA00022692"/>
    </source>
</evidence>
<feature type="transmembrane region" description="Helical" evidence="6">
    <location>
        <begin position="12"/>
        <end position="34"/>
    </location>
</feature>
<dbReference type="KEGG" id="schy:GVO57_07970"/>
<dbReference type="InterPro" id="IPR011701">
    <property type="entry name" value="MFS"/>
</dbReference>
<feature type="transmembrane region" description="Helical" evidence="6">
    <location>
        <begin position="443"/>
        <end position="463"/>
    </location>
</feature>